<dbReference type="InterPro" id="IPR017452">
    <property type="entry name" value="GPCR_Rhodpsn_7TM"/>
</dbReference>
<dbReference type="GO" id="GO:0004984">
    <property type="term" value="F:olfactory receptor activity"/>
    <property type="evidence" value="ECO:0007669"/>
    <property type="project" value="InterPro"/>
</dbReference>
<keyword evidence="6 9" id="KW-0472">Membrane</keyword>
<evidence type="ECO:0000313" key="11">
    <source>
        <dbReference type="Proteomes" id="UP000694851"/>
    </source>
</evidence>
<keyword evidence="3 9" id="KW-0812">Transmembrane</keyword>
<dbReference type="GO" id="GO:0004930">
    <property type="term" value="F:G protein-coupled receptor activity"/>
    <property type="evidence" value="ECO:0007669"/>
    <property type="project" value="UniProtKB-KW"/>
</dbReference>
<proteinExistence type="predicted"/>
<dbReference type="Gene3D" id="1.20.1070.10">
    <property type="entry name" value="Rhodopsin 7-helix transmembrane proteins"/>
    <property type="match status" value="1"/>
</dbReference>
<feature type="transmembrane region" description="Helical" evidence="9">
    <location>
        <begin position="78"/>
        <end position="96"/>
    </location>
</feature>
<feature type="transmembrane region" description="Helical" evidence="9">
    <location>
        <begin position="164"/>
        <end position="184"/>
    </location>
</feature>
<evidence type="ECO:0000256" key="3">
    <source>
        <dbReference type="ARBA" id="ARBA00022692"/>
    </source>
</evidence>
<evidence type="ECO:0000256" key="8">
    <source>
        <dbReference type="ARBA" id="ARBA00023224"/>
    </source>
</evidence>
<organism evidence="11 12">
    <name type="scientific">Hipposideros armiger</name>
    <name type="common">Great Himalayan leaf-nosed bat</name>
    <dbReference type="NCBI Taxonomy" id="186990"/>
    <lineage>
        <taxon>Eukaryota</taxon>
        <taxon>Metazoa</taxon>
        <taxon>Chordata</taxon>
        <taxon>Craniata</taxon>
        <taxon>Vertebrata</taxon>
        <taxon>Euteleostomi</taxon>
        <taxon>Mammalia</taxon>
        <taxon>Eutheria</taxon>
        <taxon>Laurasiatheria</taxon>
        <taxon>Chiroptera</taxon>
        <taxon>Yinpterochiroptera</taxon>
        <taxon>Rhinolophoidea</taxon>
        <taxon>Hipposideridae</taxon>
        <taxon>Hipposideros</taxon>
    </lineage>
</organism>
<evidence type="ECO:0000256" key="2">
    <source>
        <dbReference type="ARBA" id="ARBA00004141"/>
    </source>
</evidence>
<feature type="transmembrane region" description="Helical" evidence="9">
    <location>
        <begin position="48"/>
        <end position="72"/>
    </location>
</feature>
<keyword evidence="11" id="KW-1185">Reference proteome</keyword>
<name>A0A8B7PUA0_HIPAR</name>
<comment type="function">
    <text evidence="1">Putative odorant or sperm cell receptor.</text>
</comment>
<dbReference type="OrthoDB" id="9891208at2759"/>
<evidence type="ECO:0000256" key="7">
    <source>
        <dbReference type="ARBA" id="ARBA00023170"/>
    </source>
</evidence>
<keyword evidence="7 12" id="KW-0675">Receptor</keyword>
<dbReference type="PRINTS" id="PR00237">
    <property type="entry name" value="GPCRRHODOPSN"/>
</dbReference>
<dbReference type="InterPro" id="IPR000276">
    <property type="entry name" value="GPCR_Rhodpsn"/>
</dbReference>
<evidence type="ECO:0000259" key="10">
    <source>
        <dbReference type="PROSITE" id="PS50262"/>
    </source>
</evidence>
<evidence type="ECO:0000256" key="6">
    <source>
        <dbReference type="ARBA" id="ARBA00023136"/>
    </source>
</evidence>
<feature type="transmembrane region" description="Helical" evidence="9">
    <location>
        <begin position="220"/>
        <end position="249"/>
    </location>
</feature>
<accession>A0A8B7PUA0</accession>
<feature type="transmembrane region" description="Helical" evidence="9">
    <location>
        <begin position="296"/>
        <end position="315"/>
    </location>
</feature>
<dbReference type="AlphaFoldDB" id="A0A8B7PUA0"/>
<dbReference type="GO" id="GO:0016020">
    <property type="term" value="C:membrane"/>
    <property type="evidence" value="ECO:0007669"/>
    <property type="project" value="UniProtKB-SubCell"/>
</dbReference>
<dbReference type="InterPro" id="IPR000725">
    <property type="entry name" value="Olfact_rcpt"/>
</dbReference>
<dbReference type="FunFam" id="1.20.1070.10:FF:000003">
    <property type="entry name" value="Olfactory receptor"/>
    <property type="match status" value="1"/>
</dbReference>
<evidence type="ECO:0000313" key="12">
    <source>
        <dbReference type="RefSeq" id="XP_019479781.1"/>
    </source>
</evidence>
<feature type="transmembrane region" description="Helical" evidence="9">
    <location>
        <begin position="261"/>
        <end position="284"/>
    </location>
</feature>
<dbReference type="Proteomes" id="UP000694851">
    <property type="component" value="Unplaced"/>
</dbReference>
<dbReference type="SUPFAM" id="SSF81321">
    <property type="entry name" value="Family A G protein-coupled receptor-like"/>
    <property type="match status" value="1"/>
</dbReference>
<protein>
    <submittedName>
        <fullName evidence="12">Olfactory receptor 5J2</fullName>
    </submittedName>
</protein>
<reference evidence="12" key="1">
    <citation type="submission" date="2025-08" db="UniProtKB">
        <authorList>
            <consortium name="RefSeq"/>
        </authorList>
    </citation>
    <scope>IDENTIFICATION</scope>
    <source>
        <tissue evidence="12">Muscle</tissue>
    </source>
</reference>
<dbReference type="GeneID" id="109371616"/>
<keyword evidence="8" id="KW-0807">Transducer</keyword>
<evidence type="ECO:0000256" key="1">
    <source>
        <dbReference type="ARBA" id="ARBA00003929"/>
    </source>
</evidence>
<dbReference type="PRINTS" id="PR00245">
    <property type="entry name" value="OLFACTORYR"/>
</dbReference>
<dbReference type="PROSITE" id="PS50262">
    <property type="entry name" value="G_PROTEIN_RECEP_F1_2"/>
    <property type="match status" value="1"/>
</dbReference>
<feature type="transmembrane region" description="Helical" evidence="9">
    <location>
        <begin position="136"/>
        <end position="157"/>
    </location>
</feature>
<keyword evidence="5" id="KW-0297">G-protein coupled receptor</keyword>
<dbReference type="RefSeq" id="XP_019479781.1">
    <property type="nucleotide sequence ID" value="XM_019624236.1"/>
</dbReference>
<evidence type="ECO:0000256" key="5">
    <source>
        <dbReference type="ARBA" id="ARBA00023040"/>
    </source>
</evidence>
<dbReference type="PANTHER" id="PTHR48018">
    <property type="entry name" value="OLFACTORY RECEPTOR"/>
    <property type="match status" value="1"/>
</dbReference>
<dbReference type="KEGG" id="hai:109371616"/>
<dbReference type="Pfam" id="PF13853">
    <property type="entry name" value="7tm_4"/>
    <property type="match status" value="1"/>
</dbReference>
<evidence type="ECO:0000256" key="4">
    <source>
        <dbReference type="ARBA" id="ARBA00022989"/>
    </source>
</evidence>
<evidence type="ECO:0000256" key="9">
    <source>
        <dbReference type="SAM" id="Phobius"/>
    </source>
</evidence>
<feature type="transmembrane region" description="Helical" evidence="9">
    <location>
        <begin position="108"/>
        <end position="130"/>
    </location>
</feature>
<sequence>MEKIIPKQESWLVLTDFGKRSKHIAEKNFTVVTEFILLGLTDHAELKLVLFVLFLVIYAVTLVGNLGVIFLIQITPKLHTPMYFFLSCLSFGDACYSSAIAPKMLLNFLVVKGTISFSACMVQHLCFGVFVTTEGFLLSIMTYDLYVAIANPLLYGVAMSKRKCVGLVIGSWICGIINSLVHTISLGRLSFCRLNVVSHFFCDIPSLLKLSCSDSSMNELLLLIFSGVIAMATFLIVIISYVFIVFAILRIHSAAGRQRAFSTCASHLTAVTIFYVTLSFSYIQPSSQYSVEQEKVVSVFYTLVIPMLNPLIYSLRNKEVKDAVKRAVETKYFPC</sequence>
<feature type="domain" description="G-protein coupled receptors family 1 profile" evidence="10">
    <location>
        <begin position="64"/>
        <end position="313"/>
    </location>
</feature>
<keyword evidence="4 9" id="KW-1133">Transmembrane helix</keyword>
<comment type="subcellular location">
    <subcellularLocation>
        <location evidence="2">Membrane</location>
        <topology evidence="2">Multi-pass membrane protein</topology>
    </subcellularLocation>
</comment>
<gene>
    <name evidence="12" type="primary">LOC109371616</name>
</gene>